<feature type="compositionally biased region" description="Acidic residues" evidence="5">
    <location>
        <begin position="976"/>
        <end position="1007"/>
    </location>
</feature>
<organism evidence="7 8">
    <name type="scientific">Adineta steineri</name>
    <dbReference type="NCBI Taxonomy" id="433720"/>
    <lineage>
        <taxon>Eukaryota</taxon>
        <taxon>Metazoa</taxon>
        <taxon>Spiralia</taxon>
        <taxon>Gnathifera</taxon>
        <taxon>Rotifera</taxon>
        <taxon>Eurotatoria</taxon>
        <taxon>Bdelloidea</taxon>
        <taxon>Adinetida</taxon>
        <taxon>Adinetidae</taxon>
        <taxon>Adineta</taxon>
    </lineage>
</organism>
<keyword evidence="1" id="KW-0808">Transferase</keyword>
<keyword evidence="2" id="KW-0547">Nucleotide-binding</keyword>
<name>A0A815GAA0_9BILA</name>
<dbReference type="Pfam" id="PF00406">
    <property type="entry name" value="ADK"/>
    <property type="match status" value="2"/>
</dbReference>
<dbReference type="InterPro" id="IPR000850">
    <property type="entry name" value="Adenylat/UMP-CMP_kin"/>
</dbReference>
<evidence type="ECO:0000313" key="7">
    <source>
        <dbReference type="EMBL" id="CAF1335799.1"/>
    </source>
</evidence>
<feature type="region of interest" description="Disordered" evidence="5">
    <location>
        <begin position="975"/>
        <end position="1008"/>
    </location>
</feature>
<dbReference type="Gene3D" id="3.40.50.300">
    <property type="entry name" value="P-loop containing nucleotide triphosphate hydrolases"/>
    <property type="match status" value="4"/>
</dbReference>
<feature type="region of interest" description="Disordered" evidence="5">
    <location>
        <begin position="351"/>
        <end position="393"/>
    </location>
</feature>
<dbReference type="InterPro" id="IPR003593">
    <property type="entry name" value="AAA+_ATPase"/>
</dbReference>
<gene>
    <name evidence="7" type="ORF">IZO911_LOCUS35948</name>
</gene>
<evidence type="ECO:0000256" key="3">
    <source>
        <dbReference type="ARBA" id="ARBA00022777"/>
    </source>
</evidence>
<dbReference type="GO" id="GO:0019205">
    <property type="term" value="F:nucleobase-containing compound kinase activity"/>
    <property type="evidence" value="ECO:0007669"/>
    <property type="project" value="InterPro"/>
</dbReference>
<feature type="region of interest" description="Disordered" evidence="5">
    <location>
        <begin position="545"/>
        <end position="667"/>
    </location>
</feature>
<feature type="compositionally biased region" description="Acidic residues" evidence="5">
    <location>
        <begin position="553"/>
        <end position="591"/>
    </location>
</feature>
<feature type="compositionally biased region" description="Acidic residues" evidence="5">
    <location>
        <begin position="235"/>
        <end position="265"/>
    </location>
</feature>
<feature type="region of interest" description="Disordered" evidence="5">
    <location>
        <begin position="1"/>
        <end position="53"/>
    </location>
</feature>
<evidence type="ECO:0000256" key="2">
    <source>
        <dbReference type="ARBA" id="ARBA00022741"/>
    </source>
</evidence>
<feature type="compositionally biased region" description="Acidic residues" evidence="5">
    <location>
        <begin position="600"/>
        <end position="617"/>
    </location>
</feature>
<comment type="caution">
    <text evidence="7">The sequence shown here is derived from an EMBL/GenBank/DDBJ whole genome shotgun (WGS) entry which is preliminary data.</text>
</comment>
<feature type="compositionally biased region" description="Basic and acidic residues" evidence="5">
    <location>
        <begin position="43"/>
        <end position="53"/>
    </location>
</feature>
<dbReference type="CDD" id="cd01428">
    <property type="entry name" value="ADK"/>
    <property type="match status" value="1"/>
</dbReference>
<evidence type="ECO:0000256" key="1">
    <source>
        <dbReference type="ARBA" id="ARBA00022679"/>
    </source>
</evidence>
<evidence type="ECO:0000256" key="5">
    <source>
        <dbReference type="SAM" id="MobiDB-lite"/>
    </source>
</evidence>
<accession>A0A815GAA0</accession>
<feature type="compositionally biased region" description="Acidic residues" evidence="5">
    <location>
        <begin position="1135"/>
        <end position="1145"/>
    </location>
</feature>
<dbReference type="GO" id="GO:0006139">
    <property type="term" value="P:nucleobase-containing compound metabolic process"/>
    <property type="evidence" value="ECO:0007669"/>
    <property type="project" value="InterPro"/>
</dbReference>
<evidence type="ECO:0000259" key="6">
    <source>
        <dbReference type="SMART" id="SM00382"/>
    </source>
</evidence>
<dbReference type="GO" id="GO:0005524">
    <property type="term" value="F:ATP binding"/>
    <property type="evidence" value="ECO:0007669"/>
    <property type="project" value="InterPro"/>
</dbReference>
<feature type="domain" description="AAA+ ATPase" evidence="6">
    <location>
        <begin position="1473"/>
        <end position="1612"/>
    </location>
</feature>
<keyword evidence="4" id="KW-0175">Coiled coil</keyword>
<feature type="region of interest" description="Disordered" evidence="5">
    <location>
        <begin position="805"/>
        <end position="907"/>
    </location>
</feature>
<feature type="domain" description="AAA+ ATPase" evidence="6">
    <location>
        <begin position="75"/>
        <end position="746"/>
    </location>
</feature>
<feature type="compositionally biased region" description="Basic and acidic residues" evidence="5">
    <location>
        <begin position="871"/>
        <end position="888"/>
    </location>
</feature>
<dbReference type="Proteomes" id="UP000663860">
    <property type="component" value="Unassembled WGS sequence"/>
</dbReference>
<protein>
    <recommendedName>
        <fullName evidence="6">AAA+ ATPase domain-containing protein</fullName>
    </recommendedName>
</protein>
<feature type="compositionally biased region" description="Polar residues" evidence="5">
    <location>
        <begin position="17"/>
        <end position="28"/>
    </location>
</feature>
<feature type="region of interest" description="Disordered" evidence="5">
    <location>
        <begin position="1129"/>
        <end position="1159"/>
    </location>
</feature>
<feature type="compositionally biased region" description="Acidic residues" evidence="5">
    <location>
        <begin position="352"/>
        <end position="376"/>
    </location>
</feature>
<feature type="compositionally biased region" description="Basic and acidic residues" evidence="5">
    <location>
        <begin position="845"/>
        <end position="862"/>
    </location>
</feature>
<feature type="compositionally biased region" description="Acidic residues" evidence="5">
    <location>
        <begin position="822"/>
        <end position="839"/>
    </location>
</feature>
<dbReference type="InterPro" id="IPR027417">
    <property type="entry name" value="P-loop_NTPase"/>
</dbReference>
<evidence type="ECO:0000256" key="4">
    <source>
        <dbReference type="SAM" id="Coils"/>
    </source>
</evidence>
<evidence type="ECO:0000313" key="8">
    <source>
        <dbReference type="Proteomes" id="UP000663860"/>
    </source>
</evidence>
<keyword evidence="3" id="KW-0418">Kinase</keyword>
<reference evidence="7" key="1">
    <citation type="submission" date="2021-02" db="EMBL/GenBank/DDBJ databases">
        <authorList>
            <person name="Nowell W R."/>
        </authorList>
    </citation>
    <scope>NUCLEOTIDE SEQUENCE</scope>
</reference>
<dbReference type="SMART" id="SM00382">
    <property type="entry name" value="AAA"/>
    <property type="match status" value="2"/>
</dbReference>
<feature type="coiled-coil region" evidence="4">
    <location>
        <begin position="1297"/>
        <end position="1347"/>
    </location>
</feature>
<dbReference type="PRINTS" id="PR00094">
    <property type="entry name" value="ADENYLTKNASE"/>
</dbReference>
<proteinExistence type="predicted"/>
<feature type="compositionally biased region" description="Basic and acidic residues" evidence="5">
    <location>
        <begin position="805"/>
        <end position="820"/>
    </location>
</feature>
<feature type="compositionally biased region" description="Basic and acidic residues" evidence="5">
    <location>
        <begin position="377"/>
        <end position="386"/>
    </location>
</feature>
<feature type="region of interest" description="Disordered" evidence="5">
    <location>
        <begin position="221"/>
        <end position="270"/>
    </location>
</feature>
<dbReference type="EMBL" id="CAJNOE010000798">
    <property type="protein sequence ID" value="CAF1335799.1"/>
    <property type="molecule type" value="Genomic_DNA"/>
</dbReference>
<dbReference type="SUPFAM" id="SSF52540">
    <property type="entry name" value="P-loop containing nucleoside triphosphate hydrolases"/>
    <property type="match status" value="3"/>
</dbReference>
<dbReference type="PANTHER" id="PTHR23359">
    <property type="entry name" value="NUCLEOTIDE KINASE"/>
    <property type="match status" value="1"/>
</dbReference>
<sequence>MTDHQESAISDPRATLENFSSRQESSFQYGDPSKHQTKQTTNSKDENLEKDEQTISYQIDPYDTEEADKKFLGSKPTCFLVLGKPGVGKTTLARKLADDWHAELINIADLITSNIRQKTELGVHARDLLIRGEAVPDQMISRMLDIKMRSPEVAHHGYILDGFPVMNENIMKLRDQMESMKNWPLPPDYVINIRIPDSDLINRREGEKIDPLTGALYIKEQYAPTPVEKPADKPSDDDDEEEDSDGDDDDDEETEEEEQPVDEFFEPTPAEIVERLVTRPEDMMPDVTDSIKLFKDQLLRMFEEYMASLPHSYLIELDGNMSPTISFQQLLERLSAYPIRRAALVQRFFPPEETEEGMNNEGDDMEEGGEEEEEGGGGDKDNHAEEAPPPDDMDTEELMLLLAGTNPLSNRYKWQRSRWLRVDPVALKQGNRVPGRQDLAVHFMDKIFCLSNKESLKEFQKNPRRFINEARQPCKLFLYGPRVSGIEQLAKDLAKKYNATVIDMVAYCQPKVDELRQQYIDKIREEVQQATIERLKQEAEIEAAERLAREPTPPEEPEPEPEPEPEADVNEDGEPANIEDGETITDPNDLEQTEKPANPDGEEEQQQQQEQEQEQEQPSEAPAGSSPAPLTPTPSLPAQDEAPQEELRGLGPEDEQTQVEAITADHPEVKKAVEQAIEEARNASINVPADVFAELMSQAIQKTEQEQREKNPNGPLNGNWICVNSPYDKDTFALLSEKHIQPDDVLVLQDTNGQLEALQRRWYKANRTEIDKEIHEREEREAIERRIQEEERKRQIEEAKLLAEQERQERLAERQRRIDAGESVEDDEDEEDDGTDEKEMEQAILDDRNYEPKKEDLIDKIPETILEEDESPGKEGDKEKASTTDPHRGPPSISPVPRDQEILPPAGIERDTFVQQARADITQINELITAIANAFSIEPVYIELMKDDGEKLKTKDELVQESYDALEKQFKYAPLEMDDTEDGGDAEEEAEEGENEEEAEEGEEEEVDLFKRDKKKHLGDTSIYDPVSLFDKNVLVPGKPDLPVTYNSKTYRFANDDNRSAFLQTPLKYLSATKPSKLPAIRICLIGPEAVGKSLHGRELAMKHNTFHIKFRDRLQELIIGKTKVKVGPQYSETRDDDEAEEEEPKPDKPADETEELTAEEENIKAYLQDGEPLTPELLDRIVKPWWTEEPYRSRGIVLEGFPAAEDEVFYMIENQLIPDLVIDLEAESKDLVKRILPKRLEQWTKKMQLKKNKRTDKKAKKDRDLKKKMDVRRAELVQEREKRIEAGETVEDDEIEQTLTEEFQGEEDDVEAEEEEDIITAKGRITEMIEQQITDVKEKIEGVKKNFQEEFVPYATINAADKPRYVKNRIIKKLERYITLRQNLFERVYPIKPQLAEQLIDNGYLHYSKFGKFCPVSLHKGDCFPPAFGPEKPPRTAVYRKHVYYLADEEARNEFIKNPILYTQQPPPKSLVPAKIALLGPPKSGKTTVVKRLIEELGCMRISIGDAIRYILEKQRHTVLGKDLQALLLKGSDISPETAIRCLEITLMNAKCQTRGFILDGFPLTKKHVELLTEKGIIPYKLFELECDVTECTKRAMKDRSELSRQFPLPDSPEAIAYKYAIYQHEISPVRQWYTEEHKNWMIINGKNNKWIIWDQIAKETANVTKQIQNYIERKSSNKAASIADLCILPKELLDRLGEYEHFCPVSLTLHDELIDMSATTKTDYVAEYRGRYYRMAGPKELQQFLDDPERFAPLEPHKLPPPLNRRPHRRTEAEAKALFPKPVEFASYCPVTYFTGGKRYECLVLGQQQYTVEYRDKVYFMLDEEAREKFMRQPEKYWNIPIPNKLPPPKTSIDLINLPCLGYLEQTIAQAIIKSLTATGCFKPKFPFLSIKTSALIYMAYHLKAYNTKSSDYLRRKFRRKLYIFEEQCELINYLAEKTTVRYKKPEKRTPDYNIKYETFFALQHNVPTLNWLT</sequence>
<feature type="compositionally biased region" description="Low complexity" evidence="5">
    <location>
        <begin position="618"/>
        <end position="628"/>
    </location>
</feature>